<feature type="transmembrane region" description="Helical" evidence="1">
    <location>
        <begin position="157"/>
        <end position="177"/>
    </location>
</feature>
<dbReference type="SUPFAM" id="SSF141371">
    <property type="entry name" value="PilZ domain-like"/>
    <property type="match status" value="1"/>
</dbReference>
<evidence type="ECO:0000259" key="3">
    <source>
        <dbReference type="Pfam" id="PF25965"/>
    </source>
</evidence>
<dbReference type="Proteomes" id="UP001273935">
    <property type="component" value="Unassembled WGS sequence"/>
</dbReference>
<protein>
    <submittedName>
        <fullName evidence="5">PilZ domain-containing protein</fullName>
    </submittedName>
</protein>
<dbReference type="Pfam" id="PF25965">
    <property type="entry name" value="Beta-barrel_ALG44"/>
    <property type="match status" value="1"/>
</dbReference>
<gene>
    <name evidence="5" type="ORF">GO594_22965</name>
    <name evidence="4" type="ORF">R0G64_01680</name>
</gene>
<dbReference type="AlphaFoldDB" id="A0A1I0UFW1"/>
<keyword evidence="1" id="KW-0472">Membrane</keyword>
<feature type="domain" description="PilZ" evidence="2">
    <location>
        <begin position="18"/>
        <end position="113"/>
    </location>
</feature>
<keyword evidence="1" id="KW-0812">Transmembrane</keyword>
<dbReference type="Gene3D" id="2.40.10.220">
    <property type="entry name" value="predicted glycosyltransferase like domains"/>
    <property type="match status" value="1"/>
</dbReference>
<dbReference type="GO" id="GO:0035438">
    <property type="term" value="F:cyclic-di-GMP binding"/>
    <property type="evidence" value="ECO:0007669"/>
    <property type="project" value="InterPro"/>
</dbReference>
<proteinExistence type="predicted"/>
<reference evidence="5 6" key="1">
    <citation type="submission" date="2019-12" db="EMBL/GenBank/DDBJ databases">
        <title>Draft genome sequence of Pseudomonas otitidis recovered from a chicken carcass.</title>
        <authorList>
            <person name="Vieira T.R."/>
            <person name="Oliviera E.F.C."/>
            <person name="Silva N.M.V."/>
            <person name="Sambrano G.E."/>
            <person name="Cibulski S.P."/>
            <person name="Cardoso M.R.I."/>
        </authorList>
    </citation>
    <scope>NUCLEOTIDE SEQUENCE [LARGE SCALE GENOMIC DNA]</scope>
    <source>
        <strain evidence="5 6">25_K</strain>
    </source>
</reference>
<dbReference type="InterPro" id="IPR058834">
    <property type="entry name" value="Beta-barrel_ALG44"/>
</dbReference>
<dbReference type="RefSeq" id="WP_074971309.1">
    <property type="nucleotide sequence ID" value="NZ_FOJP01000011.1"/>
</dbReference>
<evidence type="ECO:0000313" key="4">
    <source>
        <dbReference type="EMBL" id="MDV3438137.1"/>
    </source>
</evidence>
<evidence type="ECO:0000313" key="5">
    <source>
        <dbReference type="EMBL" id="MWK58855.1"/>
    </source>
</evidence>
<organism evidence="5 6">
    <name type="scientific">Metapseudomonas otitidis</name>
    <dbReference type="NCBI Taxonomy" id="319939"/>
    <lineage>
        <taxon>Bacteria</taxon>
        <taxon>Pseudomonadati</taxon>
        <taxon>Pseudomonadota</taxon>
        <taxon>Gammaproteobacteria</taxon>
        <taxon>Pseudomonadales</taxon>
        <taxon>Pseudomonadaceae</taxon>
        <taxon>Metapseudomonas</taxon>
    </lineage>
</organism>
<evidence type="ECO:0000313" key="7">
    <source>
        <dbReference type="Proteomes" id="UP001273935"/>
    </source>
</evidence>
<reference evidence="4 7" key="2">
    <citation type="submission" date="2023-10" db="EMBL/GenBank/DDBJ databases">
        <title>Pseudomonas otitidis isolated from a paediatric patient with cystic fibrosis in Chile.</title>
        <authorList>
            <person name="Amsteins-Romero L."/>
            <person name="Opazo-Capurro A."/>
            <person name="Matus-Kohler M."/>
            <person name="Gonzalez-Rocha G."/>
        </authorList>
    </citation>
    <scope>NUCLEOTIDE SEQUENCE [LARGE SCALE GENOMIC DNA]</scope>
    <source>
        <strain evidence="4 7">P-714</strain>
    </source>
</reference>
<keyword evidence="1" id="KW-1133">Transmembrane helix</keyword>
<evidence type="ECO:0000259" key="2">
    <source>
        <dbReference type="Pfam" id="PF07238"/>
    </source>
</evidence>
<evidence type="ECO:0000313" key="6">
    <source>
        <dbReference type="Proteomes" id="UP000461288"/>
    </source>
</evidence>
<dbReference type="STRING" id="319939.SAMN05216263_111200"/>
<accession>A0A1I0UFW1</accession>
<keyword evidence="7" id="KW-1185">Reference proteome</keyword>
<dbReference type="EMBL" id="JAWJUL010000004">
    <property type="protein sequence ID" value="MDV3438137.1"/>
    <property type="molecule type" value="Genomic_DNA"/>
</dbReference>
<evidence type="ECO:0000256" key="1">
    <source>
        <dbReference type="SAM" id="Phobius"/>
    </source>
</evidence>
<dbReference type="EMBL" id="WTFN01000072">
    <property type="protein sequence ID" value="MWK58855.1"/>
    <property type="molecule type" value="Genomic_DNA"/>
</dbReference>
<feature type="domain" description="ALG44 beta-barrel" evidence="3">
    <location>
        <begin position="303"/>
        <end position="370"/>
    </location>
</feature>
<dbReference type="InterPro" id="IPR009875">
    <property type="entry name" value="PilZ_domain"/>
</dbReference>
<sequence>MSSTTLVPENVIHEAIDERQHVRTRIPAKVILSGGGLTGLECDIQDISLGGIGLIHAQPLKLGTLMNASIKLRLAKLDLNIDAKLKIVSQRGNEVGAQFVELDAQKRDILRYIISSYMSGEIADINGLFNVMQRENYIKERKQKHALARTPLDRLKAAAGTLAFSLIGLAALGIVSYKAYLLFFRIPAAQATVSADAYVLTMPENGYVKYLLKPGQRSVTTGEPLASISTQLATSFTSPADMAALSNLAPGDVQALLNRATVETLINSPCDCDLYFPSRRLDGFNYKQAPLVHLLPKDEDLVVRASVPFAKLPDMNRVRAVDMSVYGSDQVIAGEIVASSVDAQTQSVVLTLKPEQPLPREAYQQPVAVDFYLGLPLLGATR</sequence>
<dbReference type="Proteomes" id="UP000461288">
    <property type="component" value="Unassembled WGS sequence"/>
</dbReference>
<dbReference type="Pfam" id="PF07238">
    <property type="entry name" value="PilZ"/>
    <property type="match status" value="1"/>
</dbReference>
<comment type="caution">
    <text evidence="5">The sequence shown here is derived from an EMBL/GenBank/DDBJ whole genome shotgun (WGS) entry which is preliminary data.</text>
</comment>
<name>A0A1I0UFW1_9GAMM</name>